<comment type="caution">
    <text evidence="2">The sequence shown here is derived from an EMBL/GenBank/DDBJ whole genome shotgun (WGS) entry which is preliminary data.</text>
</comment>
<dbReference type="Proteomes" id="UP000188268">
    <property type="component" value="Unassembled WGS sequence"/>
</dbReference>
<dbReference type="InterPro" id="IPR002885">
    <property type="entry name" value="PPR_rpt"/>
</dbReference>
<protein>
    <recommendedName>
        <fullName evidence="4">Pentatricopeptide repeat-containing protein</fullName>
    </recommendedName>
</protein>
<dbReference type="STRING" id="210143.A0A1R3IDX8"/>
<sequence length="196" mass="21831">MSALPQPTVSLPSPNLTSTATTKILLKTLSSSSSLTHLKQIHAQILRSNHSHSQSLILKLLLSSSSLPYSVSIFNQFPNPLPSLSTPFLRHLSRSFRPEFAFLVYQRLRNEGLRIDRFSFPPLLKAAARVEGLAEGKELHGFGFKLGVESDPFVQTGLMGMYLACGRVLEARQVFDKMSYRDIVAWSIMIDGYGFC</sequence>
<dbReference type="PANTHER" id="PTHR47926:SF395">
    <property type="entry name" value="TETRATRICOPEPTIDE-LIKE HELICAL DOMAIN, DYW DOMAIN PROTEIN-RELATED"/>
    <property type="match status" value="1"/>
</dbReference>
<dbReference type="AlphaFoldDB" id="A0A1R3IDX8"/>
<proteinExistence type="predicted"/>
<dbReference type="GO" id="GO:0009451">
    <property type="term" value="P:RNA modification"/>
    <property type="evidence" value="ECO:0007669"/>
    <property type="project" value="InterPro"/>
</dbReference>
<dbReference type="InterPro" id="IPR046960">
    <property type="entry name" value="PPR_At4g14850-like_plant"/>
</dbReference>
<reference evidence="2 3" key="1">
    <citation type="submission" date="2013-09" db="EMBL/GenBank/DDBJ databases">
        <title>Corchorus capsularis genome sequencing.</title>
        <authorList>
            <person name="Alam M."/>
            <person name="Haque M.S."/>
            <person name="Islam M.S."/>
            <person name="Emdad E.M."/>
            <person name="Islam M.M."/>
            <person name="Ahmed B."/>
            <person name="Halim A."/>
            <person name="Hossen Q.M.M."/>
            <person name="Hossain M.Z."/>
            <person name="Ahmed R."/>
            <person name="Khan M.M."/>
            <person name="Islam R."/>
            <person name="Rashid M.M."/>
            <person name="Khan S.A."/>
            <person name="Rahman M.S."/>
            <person name="Alam M."/>
        </authorList>
    </citation>
    <scope>NUCLEOTIDE SEQUENCE [LARGE SCALE GENOMIC DNA]</scope>
    <source>
        <strain evidence="3">cv. CVL-1</strain>
        <tissue evidence="2">Whole seedling</tissue>
    </source>
</reference>
<evidence type="ECO:0000313" key="3">
    <source>
        <dbReference type="Proteomes" id="UP000188268"/>
    </source>
</evidence>
<name>A0A1R3IDX8_COCAP</name>
<evidence type="ECO:0008006" key="4">
    <source>
        <dbReference type="Google" id="ProtNLM"/>
    </source>
</evidence>
<dbReference type="Gene3D" id="1.25.40.10">
    <property type="entry name" value="Tetratricopeptide repeat domain"/>
    <property type="match status" value="1"/>
</dbReference>
<dbReference type="InterPro" id="IPR011990">
    <property type="entry name" value="TPR-like_helical_dom_sf"/>
</dbReference>
<gene>
    <name evidence="2" type="ORF">CCACVL1_12773</name>
</gene>
<dbReference type="PANTHER" id="PTHR47926">
    <property type="entry name" value="PENTATRICOPEPTIDE REPEAT-CONTAINING PROTEIN"/>
    <property type="match status" value="1"/>
</dbReference>
<keyword evidence="3" id="KW-1185">Reference proteome</keyword>
<organism evidence="2 3">
    <name type="scientific">Corchorus capsularis</name>
    <name type="common">Jute</name>
    <dbReference type="NCBI Taxonomy" id="210143"/>
    <lineage>
        <taxon>Eukaryota</taxon>
        <taxon>Viridiplantae</taxon>
        <taxon>Streptophyta</taxon>
        <taxon>Embryophyta</taxon>
        <taxon>Tracheophyta</taxon>
        <taxon>Spermatophyta</taxon>
        <taxon>Magnoliopsida</taxon>
        <taxon>eudicotyledons</taxon>
        <taxon>Gunneridae</taxon>
        <taxon>Pentapetalae</taxon>
        <taxon>rosids</taxon>
        <taxon>malvids</taxon>
        <taxon>Malvales</taxon>
        <taxon>Malvaceae</taxon>
        <taxon>Grewioideae</taxon>
        <taxon>Apeibeae</taxon>
        <taxon>Corchorus</taxon>
    </lineage>
</organism>
<dbReference type="GO" id="GO:0003723">
    <property type="term" value="F:RNA binding"/>
    <property type="evidence" value="ECO:0007669"/>
    <property type="project" value="InterPro"/>
</dbReference>
<dbReference type="Pfam" id="PF01535">
    <property type="entry name" value="PPR"/>
    <property type="match status" value="1"/>
</dbReference>
<dbReference type="Gramene" id="OMO80760">
    <property type="protein sequence ID" value="OMO80760"/>
    <property type="gene ID" value="CCACVL1_12773"/>
</dbReference>
<evidence type="ECO:0000313" key="2">
    <source>
        <dbReference type="EMBL" id="OMO80760.1"/>
    </source>
</evidence>
<keyword evidence="1" id="KW-0677">Repeat</keyword>
<accession>A0A1R3IDX8</accession>
<dbReference type="EMBL" id="AWWV01010255">
    <property type="protein sequence ID" value="OMO80760.1"/>
    <property type="molecule type" value="Genomic_DNA"/>
</dbReference>
<evidence type="ECO:0000256" key="1">
    <source>
        <dbReference type="ARBA" id="ARBA00022737"/>
    </source>
</evidence>
<dbReference type="OrthoDB" id="185373at2759"/>
<dbReference type="OMA" id="INTYANC"/>